<keyword evidence="5" id="KW-1185">Reference proteome</keyword>
<evidence type="ECO:0000256" key="1">
    <source>
        <dbReference type="SAM" id="MobiDB-lite"/>
    </source>
</evidence>
<gene>
    <name evidence="4" type="ORF">FJ657_03750</name>
</gene>
<evidence type="ECO:0008006" key="6">
    <source>
        <dbReference type="Google" id="ProtNLM"/>
    </source>
</evidence>
<sequence length="1465" mass="145901">MLRVTSPSTLSRAAVSAVGAALVGVLTLGALPAQAAPASVPLDGSALVVIGGAPAAPTVLTAPSGPTGAPDGTGATRGPAVDPAGVAYQATAGTPAALVLDPGSLPEGAQARLELALAEAPGGGALRLTRTDGAALWSSDAATPIALPAGDPLALEAVVSAAGAYRLSVTAQVIDASGALVTAAPVEYRVDAVEAASGPAPEESGQGDGGADAGADEAGSATNSDPAADGAGDADAADTAGAAGDAGAPTPTAPTGTASAPTVLGTDAGQTRLGLFGAYRKSGEADSDNWGHYFTADAFEPVIVDRGVDDDSTRTTYPAAGSVIHLGATEKTDAGWATAESDDDSGRLSLQIGDNSSGTDAQLNKPFAGDATDRSRWTLSAYSGPVGAHLTVSRYGAPVWDSATLASAGSTEVAAQVLTGTAVQLAVDQPGRYCLTTRTAMKSNSAGALPIQFRTFTVWAGDVPADATACDQVGAPGSGPGDGGTAPEQPVQVVDAGHTDLRVGITLADDGTRRFAWGRDGILQPVKDFLFSRTPPPATVGTPTASSDYTGIGPVGSRYWYFPTSSDGTGPNYLWPGFSTESISAGDIQGDVSIRLDGFSLNGVAQPEGVNVGLIQSGQTQQRADTQLNTRLGYPSTFRLDAFVHTHPMWWFTAEGKYCLNLSSTVTLRDGTVATADALVTFLVGDSAAAGSATTTTCERETPRESWPAAERSDPSVDDADAYRLSTGADGELQARLDDDGALTAAVVTGVADQRRHAAGHGVVALDQVGSGQSLTSAALGLSTERLPEGSVTGSVALNLDGVSGPGRLTLHPTQTPGTPLLGGGATSFALATPARQRAAYWNATKPGVYCATVHWSAAAADGSELRSPATELTFVAGVGVDASRVMPCADGGEPGDLPDGSGGGGDPVGPISNEQIYVANHSRTASGAVIVNDGHVDVASTLGGASGSALQTWLKDSSDGSTVVQRPIAGSASAAEARATGSADAAGVVLQLLPEAATRVPANTAYDFLGAPGSRIWQVDQTQRSGLIWPGWSTEAIGAGATQGGVSWTLNATSGPGRFALYQDSTVPGGAPELRLRSSDADRGSFVIPKSTHAHGYWAFGAEGAYCLAFTRSTTLADGANVKDDFVLAVAVGAVDVRKVDPGACFGGTVPGGANSGAAADTSGDTAAGAHTAAAGACRVAGSGVIISGGHVDYGTRLVDGALRSQIKDGSSASVVWREPSRTVIWVKPQAEITSPGGAVANLLGPAGASAWQIPQTQRAGVVWLGWNTETLAGTAVASPVSWRLDAVSGPGSVGVYELGSFGSITPVLTTGGSYSIPLGVHAHGNWAFTAEGVYRLTFTQSATLADGRSVSDRQTLTIAVGDVDPATAFGGASAGGAGGASAGCGAAAGSGAATPDAAGDGATVFAKPRGAADAAADLTAGEQGMALWTLILLVGGGVLVLAAAATGGVLYLRHVRARVPDAS</sequence>
<keyword evidence="3" id="KW-0732">Signal</keyword>
<proteinExistence type="predicted"/>
<organism evidence="4 5">
    <name type="scientific">Schumannella soli</name>
    <dbReference type="NCBI Taxonomy" id="2590779"/>
    <lineage>
        <taxon>Bacteria</taxon>
        <taxon>Bacillati</taxon>
        <taxon>Actinomycetota</taxon>
        <taxon>Actinomycetes</taxon>
        <taxon>Micrococcales</taxon>
        <taxon>Microbacteriaceae</taxon>
        <taxon>Schumannella</taxon>
    </lineage>
</organism>
<feature type="chain" id="PRO_5021414927" description="ABC transporter-associated repeat protein" evidence="3">
    <location>
        <begin position="36"/>
        <end position="1465"/>
    </location>
</feature>
<dbReference type="InterPro" id="IPR022395">
    <property type="entry name" value="CHP03773_ABC_transptr-like"/>
</dbReference>
<feature type="region of interest" description="Disordered" evidence="1">
    <location>
        <begin position="692"/>
        <end position="718"/>
    </location>
</feature>
<dbReference type="EMBL" id="VHQG01000001">
    <property type="protein sequence ID" value="TPW77772.1"/>
    <property type="molecule type" value="Genomic_DNA"/>
</dbReference>
<evidence type="ECO:0000256" key="3">
    <source>
        <dbReference type="SAM" id="SignalP"/>
    </source>
</evidence>
<feature type="compositionally biased region" description="Low complexity" evidence="1">
    <location>
        <begin position="216"/>
        <end position="262"/>
    </location>
</feature>
<keyword evidence="2" id="KW-0812">Transmembrane</keyword>
<reference evidence="4 5" key="1">
    <citation type="submission" date="2019-06" db="EMBL/GenBank/DDBJ databases">
        <authorList>
            <person name="Li F."/>
        </authorList>
    </citation>
    <scope>NUCLEOTIDE SEQUENCE [LARGE SCALE GENOMIC DNA]</scope>
    <source>
        <strain evidence="4 5">10F1D-1</strain>
    </source>
</reference>
<evidence type="ECO:0000256" key="2">
    <source>
        <dbReference type="SAM" id="Phobius"/>
    </source>
</evidence>
<protein>
    <recommendedName>
        <fullName evidence="6">ABC transporter-associated repeat protein</fullName>
    </recommendedName>
</protein>
<dbReference type="InterPro" id="IPR022435">
    <property type="entry name" value="Surface-anchored_actinobac"/>
</dbReference>
<evidence type="ECO:0000313" key="5">
    <source>
        <dbReference type="Proteomes" id="UP000316252"/>
    </source>
</evidence>
<dbReference type="RefSeq" id="WP_141162299.1">
    <property type="nucleotide sequence ID" value="NZ_VHQG01000001.1"/>
</dbReference>
<dbReference type="NCBIfam" id="TIGR03769">
    <property type="entry name" value="P_ac_wall_RPT"/>
    <property type="match status" value="3"/>
</dbReference>
<keyword evidence="2" id="KW-1133">Transmembrane helix</keyword>
<dbReference type="NCBIfam" id="TIGR03773">
    <property type="entry name" value="anch_rpt_wall"/>
    <property type="match status" value="1"/>
</dbReference>
<feature type="region of interest" description="Disordered" evidence="1">
    <location>
        <begin position="195"/>
        <end position="265"/>
    </location>
</feature>
<accession>A0A506Y6U3</accession>
<feature type="compositionally biased region" description="Low complexity" evidence="1">
    <location>
        <begin position="61"/>
        <end position="80"/>
    </location>
</feature>
<feature type="signal peptide" evidence="3">
    <location>
        <begin position="1"/>
        <end position="35"/>
    </location>
</feature>
<comment type="caution">
    <text evidence="4">The sequence shown here is derived from an EMBL/GenBank/DDBJ whole genome shotgun (WGS) entry which is preliminary data.</text>
</comment>
<feature type="region of interest" description="Disordered" evidence="1">
    <location>
        <begin position="59"/>
        <end position="80"/>
    </location>
</feature>
<dbReference type="NCBIfam" id="NF038134">
    <property type="entry name" value="choice_anch_M"/>
    <property type="match status" value="3"/>
</dbReference>
<dbReference type="OrthoDB" id="5380360at2"/>
<keyword evidence="2" id="KW-0472">Membrane</keyword>
<evidence type="ECO:0000313" key="4">
    <source>
        <dbReference type="EMBL" id="TPW77772.1"/>
    </source>
</evidence>
<name>A0A506Y6U3_9MICO</name>
<dbReference type="Proteomes" id="UP000316252">
    <property type="component" value="Unassembled WGS sequence"/>
</dbReference>
<feature type="transmembrane region" description="Helical" evidence="2">
    <location>
        <begin position="1427"/>
        <end position="1454"/>
    </location>
</feature>